<dbReference type="Gene3D" id="3.90.920.10">
    <property type="entry name" value="DNA primase, PRIM domain"/>
    <property type="match status" value="1"/>
</dbReference>
<evidence type="ECO:0000256" key="3">
    <source>
        <dbReference type="ARBA" id="ARBA00022515"/>
    </source>
</evidence>
<dbReference type="Proteomes" id="UP000000641">
    <property type="component" value="Chromosome"/>
</dbReference>
<keyword evidence="2 11" id="KW-0240">DNA-directed RNA polymerase</keyword>
<dbReference type="KEGG" id="tpe:Tpen_0622"/>
<evidence type="ECO:0000256" key="7">
    <source>
        <dbReference type="ARBA" id="ARBA00022723"/>
    </source>
</evidence>
<comment type="function">
    <text evidence="11">Catalytic subunit of DNA primase, an RNA polymerase that catalyzes the synthesis of short RNA molecules used as primers for DNA polymerase during DNA replication. The small subunit contains the primase catalytic core and has DNA synthesis activity on its own. Binding to the large subunit stabilizes and modulates the activity, increasing the rate of DNA synthesis while decreasing the length of the DNA fragments, and conferring RNA synthesis capability. The DNA polymerase activity may enable DNA primase to also catalyze primer extension after primer synthesis. May also play a role in DNA repair.</text>
</comment>
<sequence>MHRASQSSAKSDMALIRGLFARYYARTSVEAPSELSKREFAFSMFNSTSMIRHLSFSTREELDDYIRVNVPQHAYYSSAYYQYPSAQEMGEKGWLGADLVFDIDVDHIPTPCKDLHDRWRCQDCGAEGWGFTKKCPSCGSERLEWSKWVCSTCINVAREEMIKLVEILEDDFGFDRAEMRVAFSGHRGFHLHVESEAVKDLDQDARREITDYVRGIGIDVKLYLKPAGKSLYTYKYSATSPGWAGRIAKYLLLRLLQAGENGELESLSMEYEQWEKTIKEAVSELSVKVDEKVTIDTKRLIRLPGSLHGKTGLKVFSMSVNELENLDSDSILKRAIVFPDEKVQVAIEKPPRKVLYYSLEKVEEGKLEVPLFLAVYMVLNGKARLLNFR</sequence>
<dbReference type="SUPFAM" id="SSF56747">
    <property type="entry name" value="Prim-pol domain"/>
    <property type="match status" value="1"/>
</dbReference>
<evidence type="ECO:0000256" key="1">
    <source>
        <dbReference type="ARBA" id="ARBA00009762"/>
    </source>
</evidence>
<comment type="subunit">
    <text evidence="11">Heterodimer of a small subunit (PriS) and a large subunit (PriL).</text>
</comment>
<gene>
    <name evidence="11" type="primary">priS</name>
    <name evidence="14" type="ordered locus">Tpen_0622</name>
</gene>
<feature type="active site" evidence="11">
    <location>
        <position position="104"/>
    </location>
</feature>
<proteinExistence type="inferred from homology"/>
<dbReference type="HOGENOM" id="CLU_056123_0_0_2"/>
<dbReference type="EC" id="2.7.7.-" evidence="11"/>
<keyword evidence="10 11" id="KW-0464">Manganese</keyword>
<evidence type="ECO:0000256" key="10">
    <source>
        <dbReference type="ARBA" id="ARBA00023211"/>
    </source>
</evidence>
<name>A1RXU6_THEPD</name>
<dbReference type="GO" id="GO:0003899">
    <property type="term" value="F:DNA-directed RNA polymerase activity"/>
    <property type="evidence" value="ECO:0007669"/>
    <property type="project" value="UniProtKB-UniRule"/>
</dbReference>
<evidence type="ECO:0000256" key="6">
    <source>
        <dbReference type="ARBA" id="ARBA00022705"/>
    </source>
</evidence>
<dbReference type="EMBL" id="CP000505">
    <property type="protein sequence ID" value="ABL78026.1"/>
    <property type="molecule type" value="Genomic_DNA"/>
</dbReference>
<keyword evidence="4 11" id="KW-0808">Transferase</keyword>
<feature type="active site" evidence="11">
    <location>
        <position position="102"/>
    </location>
</feature>
<evidence type="ECO:0000313" key="15">
    <source>
        <dbReference type="Proteomes" id="UP000000641"/>
    </source>
</evidence>
<evidence type="ECO:0000256" key="11">
    <source>
        <dbReference type="HAMAP-Rule" id="MF_00700"/>
    </source>
</evidence>
<evidence type="ECO:0000256" key="9">
    <source>
        <dbReference type="ARBA" id="ARBA00023163"/>
    </source>
</evidence>
<keyword evidence="7 11" id="KW-0479">Metal-binding</keyword>
<dbReference type="PANTHER" id="PTHR10536">
    <property type="entry name" value="DNA PRIMASE SMALL SUBUNIT"/>
    <property type="match status" value="1"/>
</dbReference>
<keyword evidence="6 11" id="KW-0235">DNA replication</keyword>
<organism evidence="14 15">
    <name type="scientific">Thermofilum pendens (strain DSM 2475 / Hrk 5)</name>
    <dbReference type="NCBI Taxonomy" id="368408"/>
    <lineage>
        <taxon>Archaea</taxon>
        <taxon>Thermoproteota</taxon>
        <taxon>Thermoprotei</taxon>
        <taxon>Thermofilales</taxon>
        <taxon>Thermofilaceae</taxon>
        <taxon>Thermofilum</taxon>
    </lineage>
</organism>
<protein>
    <recommendedName>
        <fullName evidence="11">DNA primase small subunit PriS</fullName>
        <ecNumber evidence="11">2.7.7.-</ecNumber>
    </recommendedName>
</protein>
<dbReference type="CDD" id="cd04860">
    <property type="entry name" value="AE_Prim_S"/>
    <property type="match status" value="1"/>
</dbReference>
<dbReference type="HAMAP" id="MF_00700">
    <property type="entry name" value="DNA_primase_sml_arc"/>
    <property type="match status" value="1"/>
</dbReference>
<dbReference type="GO" id="GO:1990077">
    <property type="term" value="C:primosome complex"/>
    <property type="evidence" value="ECO:0007669"/>
    <property type="project" value="UniProtKB-KW"/>
</dbReference>
<keyword evidence="5 11" id="KW-0548">Nucleotidyltransferase</keyword>
<dbReference type="InterPro" id="IPR023639">
    <property type="entry name" value="DNA_primase_ssu_PriS"/>
</dbReference>
<evidence type="ECO:0000256" key="13">
    <source>
        <dbReference type="RuleBase" id="RU004224"/>
    </source>
</evidence>
<evidence type="ECO:0000256" key="4">
    <source>
        <dbReference type="ARBA" id="ARBA00022679"/>
    </source>
</evidence>
<accession>A1RXU6</accession>
<evidence type="ECO:0000256" key="5">
    <source>
        <dbReference type="ARBA" id="ARBA00022695"/>
    </source>
</evidence>
<dbReference type="STRING" id="368408.Tpen_0622"/>
<feature type="active site" evidence="11">
    <location>
        <position position="290"/>
    </location>
</feature>
<dbReference type="eggNOG" id="arCOG04110">
    <property type="taxonomic scope" value="Archaea"/>
</dbReference>
<evidence type="ECO:0000256" key="8">
    <source>
        <dbReference type="ARBA" id="ARBA00022842"/>
    </source>
</evidence>
<evidence type="ECO:0000256" key="2">
    <source>
        <dbReference type="ARBA" id="ARBA00022478"/>
    </source>
</evidence>
<evidence type="ECO:0000256" key="12">
    <source>
        <dbReference type="RuleBase" id="RU003514"/>
    </source>
</evidence>
<dbReference type="GO" id="GO:0006269">
    <property type="term" value="P:DNA replication, synthesis of primer"/>
    <property type="evidence" value="ECO:0007669"/>
    <property type="project" value="UniProtKB-UniRule"/>
</dbReference>
<dbReference type="GO" id="GO:0000428">
    <property type="term" value="C:DNA-directed RNA polymerase complex"/>
    <property type="evidence" value="ECO:0007669"/>
    <property type="project" value="UniProtKB-KW"/>
</dbReference>
<dbReference type="InterPro" id="IPR002755">
    <property type="entry name" value="DNA_primase_S"/>
</dbReference>
<keyword evidence="3 11" id="KW-0639">Primosome</keyword>
<dbReference type="GO" id="GO:0046872">
    <property type="term" value="F:metal ion binding"/>
    <property type="evidence" value="ECO:0007669"/>
    <property type="project" value="UniProtKB-KW"/>
</dbReference>
<dbReference type="InterPro" id="IPR014052">
    <property type="entry name" value="DNA_primase_ssu_euk/arc"/>
</dbReference>
<keyword evidence="9 11" id="KW-0804">Transcription</keyword>
<comment type="similarity">
    <text evidence="1 11 12">Belongs to the eukaryotic-type primase small subunit family.</text>
</comment>
<evidence type="ECO:0000313" key="14">
    <source>
        <dbReference type="EMBL" id="ABL78026.1"/>
    </source>
</evidence>
<dbReference type="Pfam" id="PF01896">
    <property type="entry name" value="DNA_primase_S"/>
    <property type="match status" value="1"/>
</dbReference>
<dbReference type="AlphaFoldDB" id="A1RXU6"/>
<keyword evidence="15" id="KW-1185">Reference proteome</keyword>
<dbReference type="EnsemblBacteria" id="ABL78026">
    <property type="protein sequence ID" value="ABL78026"/>
    <property type="gene ID" value="Tpen_0622"/>
</dbReference>
<keyword evidence="8 11" id="KW-0460">Magnesium</keyword>
<comment type="cofactor">
    <cofactor evidence="11">
        <name>Mg(2+)</name>
        <dbReference type="ChEBI" id="CHEBI:18420"/>
    </cofactor>
    <cofactor evidence="11">
        <name>Mn(2+)</name>
        <dbReference type="ChEBI" id="CHEBI:29035"/>
    </cofactor>
</comment>
<comment type="function">
    <text evidence="13">RNA polymerase that catalyzes the synthesis of short RNA molecules used as primers for DNA polymerase during DNA replication.</text>
</comment>
<reference evidence="15" key="1">
    <citation type="journal article" date="2008" name="J. Bacteriol.">
        <title>Genome sequence of Thermofilum pendens reveals an exceptional loss of biosynthetic pathways without genome reduction.</title>
        <authorList>
            <person name="Anderson I."/>
            <person name="Rodriguez J."/>
            <person name="Susanti D."/>
            <person name="Porat I."/>
            <person name="Reich C."/>
            <person name="Ulrich L.E."/>
            <person name="Elkins J.G."/>
            <person name="Mavromatis K."/>
            <person name="Lykidis A."/>
            <person name="Kim E."/>
            <person name="Thompson L.S."/>
            <person name="Nolan M."/>
            <person name="Land M."/>
            <person name="Copeland A."/>
            <person name="Lapidus A."/>
            <person name="Lucas S."/>
            <person name="Detter C."/>
            <person name="Zhulin I.B."/>
            <person name="Olsen G.J."/>
            <person name="Whitman W."/>
            <person name="Mukhopadhyay B."/>
            <person name="Bristow J."/>
            <person name="Kyrpides N."/>
        </authorList>
    </citation>
    <scope>NUCLEOTIDE SEQUENCE [LARGE SCALE GENOMIC DNA]</scope>
    <source>
        <strain evidence="15">DSM 2475 / Hrk 5</strain>
    </source>
</reference>